<proteinExistence type="predicted"/>
<name>A0ABD1RYD2_9LAMI</name>
<dbReference type="EMBL" id="JBFOLK010000008">
    <property type="protein sequence ID" value="KAL2493450.1"/>
    <property type="molecule type" value="Genomic_DNA"/>
</dbReference>
<comment type="caution">
    <text evidence="1">The sequence shown here is derived from an EMBL/GenBank/DDBJ whole genome shotgun (WGS) entry which is preliminary data.</text>
</comment>
<dbReference type="Pfam" id="PF04628">
    <property type="entry name" value="Sedlin_N"/>
    <property type="match status" value="1"/>
</dbReference>
<dbReference type="SUPFAM" id="SSF64356">
    <property type="entry name" value="SNARE-like"/>
    <property type="match status" value="1"/>
</dbReference>
<evidence type="ECO:0000313" key="2">
    <source>
        <dbReference type="Proteomes" id="UP001604336"/>
    </source>
</evidence>
<protein>
    <submittedName>
        <fullName evidence="1">Uncharacterized protein</fullName>
    </submittedName>
</protein>
<dbReference type="AlphaFoldDB" id="A0ABD1RYD2"/>
<dbReference type="InterPro" id="IPR006722">
    <property type="entry name" value="Sedlin"/>
</dbReference>
<dbReference type="InterPro" id="IPR011012">
    <property type="entry name" value="Longin-like_dom_sf"/>
</dbReference>
<accession>A0ABD1RYD2</accession>
<dbReference type="Gene3D" id="3.30.450.70">
    <property type="match status" value="1"/>
</dbReference>
<dbReference type="Proteomes" id="UP001604336">
    <property type="component" value="Unassembled WGS sequence"/>
</dbReference>
<reference evidence="2" key="1">
    <citation type="submission" date="2024-07" db="EMBL/GenBank/DDBJ databases">
        <title>Two chromosome-level genome assemblies of Korean endemic species Abeliophyllum distichum and Forsythia ovata (Oleaceae).</title>
        <authorList>
            <person name="Jang H."/>
        </authorList>
    </citation>
    <scope>NUCLEOTIDE SEQUENCE [LARGE SCALE GENOMIC DNA]</scope>
</reference>
<keyword evidence="2" id="KW-1185">Reference proteome</keyword>
<gene>
    <name evidence="1" type="ORF">Adt_29078</name>
</gene>
<sequence length="110" mass="12647">MLLHDSRNDDGIKSFFQEVHKLYIKTLLNTLYLPGIFCQGLIKVCFQDRVFHYPRGELPMDANHLDPKERCSRSEDLRNPTLTSFCGAYLVCSNSTVSFVVSIEVNLVFE</sequence>
<organism evidence="1 2">
    <name type="scientific">Abeliophyllum distichum</name>
    <dbReference type="NCBI Taxonomy" id="126358"/>
    <lineage>
        <taxon>Eukaryota</taxon>
        <taxon>Viridiplantae</taxon>
        <taxon>Streptophyta</taxon>
        <taxon>Embryophyta</taxon>
        <taxon>Tracheophyta</taxon>
        <taxon>Spermatophyta</taxon>
        <taxon>Magnoliopsida</taxon>
        <taxon>eudicotyledons</taxon>
        <taxon>Gunneridae</taxon>
        <taxon>Pentapetalae</taxon>
        <taxon>asterids</taxon>
        <taxon>lamiids</taxon>
        <taxon>Lamiales</taxon>
        <taxon>Oleaceae</taxon>
        <taxon>Forsythieae</taxon>
        <taxon>Abeliophyllum</taxon>
    </lineage>
</organism>
<evidence type="ECO:0000313" key="1">
    <source>
        <dbReference type="EMBL" id="KAL2493450.1"/>
    </source>
</evidence>